<proteinExistence type="predicted"/>
<name>A0A6N8HEM0_9FLAO</name>
<keyword evidence="1" id="KW-1133">Transmembrane helix</keyword>
<dbReference type="EMBL" id="WOWP01000024">
    <property type="protein sequence ID" value="MUV03727.1"/>
    <property type="molecule type" value="Genomic_DNA"/>
</dbReference>
<protein>
    <submittedName>
        <fullName evidence="2">Uncharacterized protein</fullName>
    </submittedName>
</protein>
<accession>A0A6N8HEM0</accession>
<keyword evidence="3" id="KW-1185">Reference proteome</keyword>
<reference evidence="2 3" key="1">
    <citation type="submission" date="2019-12" db="EMBL/GenBank/DDBJ databases">
        <authorList>
            <person name="Sun J.-Q."/>
        </authorList>
    </citation>
    <scope>NUCLEOTIDE SEQUENCE [LARGE SCALE GENOMIC DNA]</scope>
    <source>
        <strain evidence="2 3">JCM 17928</strain>
    </source>
</reference>
<dbReference type="AlphaFoldDB" id="A0A6N8HEM0"/>
<evidence type="ECO:0000313" key="2">
    <source>
        <dbReference type="EMBL" id="MUV03727.1"/>
    </source>
</evidence>
<organism evidence="2 3">
    <name type="scientific">Flavobacterium rakeshii</name>
    <dbReference type="NCBI Taxonomy" id="1038845"/>
    <lineage>
        <taxon>Bacteria</taxon>
        <taxon>Pseudomonadati</taxon>
        <taxon>Bacteroidota</taxon>
        <taxon>Flavobacteriia</taxon>
        <taxon>Flavobacteriales</taxon>
        <taxon>Flavobacteriaceae</taxon>
        <taxon>Flavobacterium</taxon>
    </lineage>
</organism>
<keyword evidence="1" id="KW-0472">Membrane</keyword>
<comment type="caution">
    <text evidence="2">The sequence shown here is derived from an EMBL/GenBank/DDBJ whole genome shotgun (WGS) entry which is preliminary data.</text>
</comment>
<gene>
    <name evidence="2" type="ORF">GN157_08395</name>
</gene>
<evidence type="ECO:0000313" key="3">
    <source>
        <dbReference type="Proteomes" id="UP000433945"/>
    </source>
</evidence>
<keyword evidence="1" id="KW-0812">Transmembrane</keyword>
<feature type="transmembrane region" description="Helical" evidence="1">
    <location>
        <begin position="61"/>
        <end position="77"/>
    </location>
</feature>
<feature type="transmembrane region" description="Helical" evidence="1">
    <location>
        <begin position="33"/>
        <end position="49"/>
    </location>
</feature>
<dbReference type="RefSeq" id="WP_157482880.1">
    <property type="nucleotide sequence ID" value="NZ_WOWP01000024.1"/>
</dbReference>
<dbReference type="OrthoDB" id="1377452at2"/>
<sequence length="118" mass="14113">MKSIYRINSFFLICNLLLFIVPCFGLLAMIPLGIIQLTTAIGISLTFYRKINFELKKMLKIYWLLVGLDSLYIMLYINIKKSHYDFYEIIFFAYPMLIACYFVYVTYRINKFINPKEE</sequence>
<feature type="transmembrane region" description="Helical" evidence="1">
    <location>
        <begin position="89"/>
        <end position="107"/>
    </location>
</feature>
<evidence type="ECO:0000256" key="1">
    <source>
        <dbReference type="SAM" id="Phobius"/>
    </source>
</evidence>
<dbReference type="Proteomes" id="UP000433945">
    <property type="component" value="Unassembled WGS sequence"/>
</dbReference>
<feature type="transmembrane region" description="Helical" evidence="1">
    <location>
        <begin position="7"/>
        <end position="27"/>
    </location>
</feature>